<dbReference type="SUPFAM" id="SSF53623">
    <property type="entry name" value="MurD-like peptide ligases, catalytic domain"/>
    <property type="match status" value="1"/>
</dbReference>
<dbReference type="UniPathway" id="UPA00219"/>
<evidence type="ECO:0000256" key="3">
    <source>
        <dbReference type="ARBA" id="ARBA00022490"/>
    </source>
</evidence>
<evidence type="ECO:0000256" key="6">
    <source>
        <dbReference type="ARBA" id="ARBA00022840"/>
    </source>
</evidence>
<dbReference type="PANTHER" id="PTHR43692">
    <property type="entry name" value="UDP-N-ACETYLMURAMOYLALANINE--D-GLUTAMATE LIGASE"/>
    <property type="match status" value="1"/>
</dbReference>
<dbReference type="SUPFAM" id="SSF51984">
    <property type="entry name" value="MurCD N-terminal domain"/>
    <property type="match status" value="1"/>
</dbReference>
<dbReference type="InterPro" id="IPR013221">
    <property type="entry name" value="Mur_ligase_cen"/>
</dbReference>
<dbReference type="Proteomes" id="UP000240739">
    <property type="component" value="Unassembled WGS sequence"/>
</dbReference>
<protein>
    <recommendedName>
        <fullName evidence="7">UDP-N-acetylmuramoylalanine--D-glutamate ligase</fullName>
        <ecNumber evidence="7">6.3.2.9</ecNumber>
    </recommendedName>
    <alternativeName>
        <fullName evidence="7">D-glutamic acid-adding enzyme</fullName>
    </alternativeName>
    <alternativeName>
        <fullName evidence="7">UDP-N-acetylmuramoyl-L-alanyl-D-glutamate synthetase</fullName>
    </alternativeName>
</protein>
<comment type="catalytic activity">
    <reaction evidence="7">
        <text>UDP-N-acetyl-alpha-D-muramoyl-L-alanine + D-glutamate + ATP = UDP-N-acetyl-alpha-D-muramoyl-L-alanyl-D-glutamate + ADP + phosphate + H(+)</text>
        <dbReference type="Rhea" id="RHEA:16429"/>
        <dbReference type="ChEBI" id="CHEBI:15378"/>
        <dbReference type="ChEBI" id="CHEBI:29986"/>
        <dbReference type="ChEBI" id="CHEBI:30616"/>
        <dbReference type="ChEBI" id="CHEBI:43474"/>
        <dbReference type="ChEBI" id="CHEBI:83898"/>
        <dbReference type="ChEBI" id="CHEBI:83900"/>
        <dbReference type="ChEBI" id="CHEBI:456216"/>
        <dbReference type="EC" id="6.3.2.9"/>
    </reaction>
</comment>
<dbReference type="InterPro" id="IPR036615">
    <property type="entry name" value="Mur_ligase_C_dom_sf"/>
</dbReference>
<dbReference type="GO" id="GO:0008360">
    <property type="term" value="P:regulation of cell shape"/>
    <property type="evidence" value="ECO:0007669"/>
    <property type="project" value="UniProtKB-KW"/>
</dbReference>
<dbReference type="Gene3D" id="3.40.1190.10">
    <property type="entry name" value="Mur-like, catalytic domain"/>
    <property type="match status" value="2"/>
</dbReference>
<dbReference type="RefSeq" id="WP_107570513.1">
    <property type="nucleotide sequence ID" value="NZ_PYYB01000003.1"/>
</dbReference>
<accession>A0A2T4UD88</accession>
<keyword evidence="6 7" id="KW-0067">ATP-binding</keyword>
<organism evidence="10 11">
    <name type="scientific">Paraconexibacter algicola</name>
    <dbReference type="NCBI Taxonomy" id="2133960"/>
    <lineage>
        <taxon>Bacteria</taxon>
        <taxon>Bacillati</taxon>
        <taxon>Actinomycetota</taxon>
        <taxon>Thermoleophilia</taxon>
        <taxon>Solirubrobacterales</taxon>
        <taxon>Paraconexibacteraceae</taxon>
        <taxon>Paraconexibacter</taxon>
    </lineage>
</organism>
<dbReference type="InterPro" id="IPR004101">
    <property type="entry name" value="Mur_ligase_C"/>
</dbReference>
<dbReference type="EMBL" id="PYYB01000003">
    <property type="protein sequence ID" value="PTL55470.1"/>
    <property type="molecule type" value="Genomic_DNA"/>
</dbReference>
<sequence>MLPPGPYLVVGLARSGLAAGRALVAAGHAVVGVDSGRPELPADPGFPVHDGSDGLALLDAHGIGAVVKSPGVPPHAPVVAAARERGIPVLGELELGWRLVPLDVVAVTGTNGKTTVSEWLGHAHRVAGRPVHVVGNVGTAYTSLIDAHEPGATVIAECSSYQLHDTLAFRPDVGILLNLGSDHLNWHGTVDAYRDAKRHGMFARQHAADTAIAPGALLPLPGDGAAIDLDLVELPAEPALQGAHNRVNARAVTAACRARGIPEEAIAQALVTFAGVEHRLQELPPVGGVRFVNDSKATNVESALTALAAFDVPLHLILGGDDAKQEDFGPLRAPVAAKAASVQLVGAAAGRLRDALGRGEDRGDLERAVAAAAALARPGEVVLLSPACASFGQYRDFEERGRHFAALVAARHP</sequence>
<feature type="binding site" evidence="7">
    <location>
        <begin position="109"/>
        <end position="115"/>
    </location>
    <ligand>
        <name>ATP</name>
        <dbReference type="ChEBI" id="CHEBI:30616"/>
    </ligand>
</feature>
<comment type="function">
    <text evidence="7">Cell wall formation. Catalyzes the addition of glutamate to the nucleotide precursor UDP-N-acetylmuramoyl-L-alanine (UMA).</text>
</comment>
<dbReference type="OrthoDB" id="9809796at2"/>
<keyword evidence="7" id="KW-0961">Cell wall biogenesis/degradation</keyword>
<feature type="domain" description="Mur ligase central" evidence="9">
    <location>
        <begin position="107"/>
        <end position="213"/>
    </location>
</feature>
<dbReference type="HAMAP" id="MF_00639">
    <property type="entry name" value="MurD"/>
    <property type="match status" value="1"/>
</dbReference>
<dbReference type="GO" id="GO:0071555">
    <property type="term" value="P:cell wall organization"/>
    <property type="evidence" value="ECO:0007669"/>
    <property type="project" value="UniProtKB-KW"/>
</dbReference>
<keyword evidence="3 7" id="KW-0963">Cytoplasm</keyword>
<keyword evidence="5 7" id="KW-0547">Nucleotide-binding</keyword>
<keyword evidence="7" id="KW-0132">Cell division</keyword>
<dbReference type="Pfam" id="PF08245">
    <property type="entry name" value="Mur_ligase_M"/>
    <property type="match status" value="1"/>
</dbReference>
<dbReference type="GO" id="GO:0008764">
    <property type="term" value="F:UDP-N-acetylmuramoylalanine-D-glutamate ligase activity"/>
    <property type="evidence" value="ECO:0007669"/>
    <property type="project" value="UniProtKB-UniRule"/>
</dbReference>
<dbReference type="InterPro" id="IPR036565">
    <property type="entry name" value="Mur-like_cat_sf"/>
</dbReference>
<dbReference type="GO" id="GO:0005524">
    <property type="term" value="F:ATP binding"/>
    <property type="evidence" value="ECO:0007669"/>
    <property type="project" value="UniProtKB-UniRule"/>
</dbReference>
<dbReference type="GO" id="GO:0009252">
    <property type="term" value="P:peptidoglycan biosynthetic process"/>
    <property type="evidence" value="ECO:0007669"/>
    <property type="project" value="UniProtKB-UniRule"/>
</dbReference>
<evidence type="ECO:0000256" key="5">
    <source>
        <dbReference type="ARBA" id="ARBA00022741"/>
    </source>
</evidence>
<evidence type="ECO:0000256" key="4">
    <source>
        <dbReference type="ARBA" id="ARBA00022598"/>
    </source>
</evidence>
<keyword evidence="7" id="KW-0573">Peptidoglycan synthesis</keyword>
<keyword evidence="4 7" id="KW-0436">Ligase</keyword>
<dbReference type="SUPFAM" id="SSF53244">
    <property type="entry name" value="MurD-like peptide ligases, peptide-binding domain"/>
    <property type="match status" value="1"/>
</dbReference>
<name>A0A2T4UD88_9ACTN</name>
<keyword evidence="7" id="KW-0131">Cell cycle</keyword>
<evidence type="ECO:0000256" key="1">
    <source>
        <dbReference type="ARBA" id="ARBA00004496"/>
    </source>
</evidence>
<dbReference type="Pfam" id="PF02875">
    <property type="entry name" value="Mur_ligase_C"/>
    <property type="match status" value="1"/>
</dbReference>
<reference evidence="10 11" key="1">
    <citation type="submission" date="2018-03" db="EMBL/GenBank/DDBJ databases">
        <title>Aquarubrobacter algicola gen. nov., sp. nov., a novel actinobacterium isolated from shallow eutrophic lake during the end of cyanobacterial harmful algal blooms.</title>
        <authorList>
            <person name="Chun S.J."/>
        </authorList>
    </citation>
    <scope>NUCLEOTIDE SEQUENCE [LARGE SCALE GENOMIC DNA]</scope>
    <source>
        <strain evidence="10 11">Seoho-28</strain>
    </source>
</reference>
<evidence type="ECO:0000313" key="10">
    <source>
        <dbReference type="EMBL" id="PTL55470.1"/>
    </source>
</evidence>
<comment type="similarity">
    <text evidence="7">Belongs to the MurCDEF family.</text>
</comment>
<dbReference type="AlphaFoldDB" id="A0A2T4UD88"/>
<evidence type="ECO:0000259" key="9">
    <source>
        <dbReference type="Pfam" id="PF08245"/>
    </source>
</evidence>
<evidence type="ECO:0000259" key="8">
    <source>
        <dbReference type="Pfam" id="PF02875"/>
    </source>
</evidence>
<dbReference type="GO" id="GO:0005737">
    <property type="term" value="C:cytoplasm"/>
    <property type="evidence" value="ECO:0007669"/>
    <property type="project" value="UniProtKB-SubCell"/>
</dbReference>
<keyword evidence="11" id="KW-1185">Reference proteome</keyword>
<dbReference type="PANTHER" id="PTHR43692:SF1">
    <property type="entry name" value="UDP-N-ACETYLMURAMOYLALANINE--D-GLUTAMATE LIGASE"/>
    <property type="match status" value="1"/>
</dbReference>
<dbReference type="EC" id="6.3.2.9" evidence="7"/>
<dbReference type="Gene3D" id="3.40.50.720">
    <property type="entry name" value="NAD(P)-binding Rossmann-like Domain"/>
    <property type="match status" value="1"/>
</dbReference>
<comment type="subcellular location">
    <subcellularLocation>
        <location evidence="1 7">Cytoplasm</location>
    </subcellularLocation>
</comment>
<evidence type="ECO:0000313" key="11">
    <source>
        <dbReference type="Proteomes" id="UP000240739"/>
    </source>
</evidence>
<evidence type="ECO:0000256" key="2">
    <source>
        <dbReference type="ARBA" id="ARBA00004752"/>
    </source>
</evidence>
<evidence type="ECO:0000256" key="7">
    <source>
        <dbReference type="HAMAP-Rule" id="MF_00639"/>
    </source>
</evidence>
<comment type="caution">
    <text evidence="10">The sequence shown here is derived from an EMBL/GenBank/DDBJ whole genome shotgun (WGS) entry which is preliminary data.</text>
</comment>
<dbReference type="GO" id="GO:0051301">
    <property type="term" value="P:cell division"/>
    <property type="evidence" value="ECO:0007669"/>
    <property type="project" value="UniProtKB-KW"/>
</dbReference>
<keyword evidence="7" id="KW-0133">Cell shape</keyword>
<dbReference type="InterPro" id="IPR005762">
    <property type="entry name" value="MurD"/>
</dbReference>
<comment type="pathway">
    <text evidence="2 7">Cell wall biogenesis; peptidoglycan biosynthesis.</text>
</comment>
<gene>
    <name evidence="7" type="primary">murD</name>
    <name evidence="10" type="ORF">C7Y72_17605</name>
</gene>
<dbReference type="Gene3D" id="3.90.190.20">
    <property type="entry name" value="Mur ligase, C-terminal domain"/>
    <property type="match status" value="1"/>
</dbReference>
<proteinExistence type="inferred from homology"/>
<feature type="domain" description="Mur ligase C-terminal" evidence="8">
    <location>
        <begin position="278"/>
        <end position="388"/>
    </location>
</feature>